<evidence type="ECO:0000313" key="2">
    <source>
        <dbReference type="EMBL" id="EXX71245.1"/>
    </source>
</evidence>
<dbReference type="HOGENOM" id="CLU_1180754_0_0_1"/>
<dbReference type="InterPro" id="IPR036691">
    <property type="entry name" value="Endo/exonu/phosph_ase_sf"/>
</dbReference>
<dbReference type="EMBL" id="JEMT01016185">
    <property type="protein sequence ID" value="EXX71245.1"/>
    <property type="molecule type" value="Genomic_DNA"/>
</dbReference>
<name>A0A015JVA9_RHIIW</name>
<dbReference type="GO" id="GO:0003824">
    <property type="term" value="F:catalytic activity"/>
    <property type="evidence" value="ECO:0007669"/>
    <property type="project" value="InterPro"/>
</dbReference>
<keyword evidence="3" id="KW-1185">Reference proteome</keyword>
<proteinExistence type="predicted"/>
<sequence>MTFILDIRSPIWLDFARSNNYHVIILGDFNIDEIAHSSYSPRHFKLLLHSPLNSNPDNTYFYDNGAFRLDYIWSSPGFPAPGLFSQIVPSPDLSDRPFTDHHILITVFDFSTCLAILAKSHLKQKKEGRVVFTYNFTTDAHWTAFSSDVSSCLQLDFNISGPYTDFDFSKLFLDKLWHTLKCVILGAAIKHLPKKNVSNTYRHSYPSDLTKLIAINKFLDKLLFCLTISKPSRLT</sequence>
<organism evidence="2 3">
    <name type="scientific">Rhizophagus irregularis (strain DAOM 197198w)</name>
    <name type="common">Glomus intraradices</name>
    <dbReference type="NCBI Taxonomy" id="1432141"/>
    <lineage>
        <taxon>Eukaryota</taxon>
        <taxon>Fungi</taxon>
        <taxon>Fungi incertae sedis</taxon>
        <taxon>Mucoromycota</taxon>
        <taxon>Glomeromycotina</taxon>
        <taxon>Glomeromycetes</taxon>
        <taxon>Glomerales</taxon>
        <taxon>Glomeraceae</taxon>
        <taxon>Rhizophagus</taxon>
    </lineage>
</organism>
<comment type="caution">
    <text evidence="2">The sequence shown here is derived from an EMBL/GenBank/DDBJ whole genome shotgun (WGS) entry which is preliminary data.</text>
</comment>
<evidence type="ECO:0000313" key="3">
    <source>
        <dbReference type="Proteomes" id="UP000022910"/>
    </source>
</evidence>
<dbReference type="SUPFAM" id="SSF56219">
    <property type="entry name" value="DNase I-like"/>
    <property type="match status" value="1"/>
</dbReference>
<protein>
    <recommendedName>
        <fullName evidence="1">Endonuclease/exonuclease/phosphatase domain-containing protein</fullName>
    </recommendedName>
</protein>
<evidence type="ECO:0000259" key="1">
    <source>
        <dbReference type="Pfam" id="PF03372"/>
    </source>
</evidence>
<dbReference type="AlphaFoldDB" id="A0A015JVA9"/>
<dbReference type="Proteomes" id="UP000022910">
    <property type="component" value="Unassembled WGS sequence"/>
</dbReference>
<reference evidence="2 3" key="1">
    <citation type="submission" date="2014-02" db="EMBL/GenBank/DDBJ databases">
        <title>Single nucleus genome sequencing reveals high similarity among nuclei of an endomycorrhizal fungus.</title>
        <authorList>
            <person name="Lin K."/>
            <person name="Geurts R."/>
            <person name="Zhang Z."/>
            <person name="Limpens E."/>
            <person name="Saunders D.G."/>
            <person name="Mu D."/>
            <person name="Pang E."/>
            <person name="Cao H."/>
            <person name="Cha H."/>
            <person name="Lin T."/>
            <person name="Zhou Q."/>
            <person name="Shang Y."/>
            <person name="Li Y."/>
            <person name="Ivanov S."/>
            <person name="Sharma T."/>
            <person name="Velzen R.V."/>
            <person name="Ruijter N.D."/>
            <person name="Aanen D.K."/>
            <person name="Win J."/>
            <person name="Kamoun S."/>
            <person name="Bisseling T."/>
            <person name="Huang S."/>
        </authorList>
    </citation>
    <scope>NUCLEOTIDE SEQUENCE [LARGE SCALE GENOMIC DNA]</scope>
    <source>
        <strain evidence="3">DAOM197198w</strain>
    </source>
</reference>
<dbReference type="InterPro" id="IPR005135">
    <property type="entry name" value="Endo/exonuclease/phosphatase"/>
</dbReference>
<accession>A0A015JVA9</accession>
<gene>
    <name evidence="2" type="ORF">RirG_080220</name>
</gene>
<dbReference type="Pfam" id="PF03372">
    <property type="entry name" value="Exo_endo_phos"/>
    <property type="match status" value="1"/>
</dbReference>
<feature type="domain" description="Endonuclease/exonuclease/phosphatase" evidence="1">
    <location>
        <begin position="16"/>
        <end position="101"/>
    </location>
</feature>
<dbReference type="Gene3D" id="3.60.10.10">
    <property type="entry name" value="Endonuclease/exonuclease/phosphatase"/>
    <property type="match status" value="1"/>
</dbReference>